<dbReference type="PANTHER" id="PTHR12300">
    <property type="entry name" value="HVA22-LIKE PROTEINS"/>
    <property type="match status" value="1"/>
</dbReference>
<proteinExistence type="inferred from homology"/>
<evidence type="ECO:0000313" key="3">
    <source>
        <dbReference type="EMBL" id="CTP81468.1"/>
    </source>
</evidence>
<accession>A0A1I9GE93</accession>
<dbReference type="InterPro" id="IPR004345">
    <property type="entry name" value="TB2_DP1_HVA22"/>
</dbReference>
<dbReference type="PANTHER" id="PTHR12300:SF34">
    <property type="entry name" value="RECEPTOR EXPRESSION-ENHANCING PROTEIN"/>
    <property type="match status" value="1"/>
</dbReference>
<evidence type="ECO:0000256" key="1">
    <source>
        <dbReference type="RuleBase" id="RU362006"/>
    </source>
</evidence>
<dbReference type="OMA" id="YWVAKAA"/>
<dbReference type="EMBL" id="LN857000">
    <property type="protein sequence ID" value="CTP81468.1"/>
    <property type="molecule type" value="Genomic_DNA"/>
</dbReference>
<reference evidence="3" key="2">
    <citation type="submission" date="2012-12" db="EMBL/GenBank/DDBJ databases">
        <authorList>
            <consortium name="WormBase Consortium"/>
            <person name="Ghedin E."/>
            <person name="Paulini M."/>
        </authorList>
    </citation>
    <scope>NUCLEOTIDE SEQUENCE</scope>
    <source>
        <strain evidence="3">FR3</strain>
    </source>
</reference>
<feature type="transmembrane region" description="Helical" evidence="1">
    <location>
        <begin position="132"/>
        <end position="150"/>
    </location>
</feature>
<organism evidence="3">
    <name type="scientific">Brugia malayi</name>
    <name type="common">Filarial nematode worm</name>
    <dbReference type="NCBI Taxonomy" id="6279"/>
    <lineage>
        <taxon>Eukaryota</taxon>
        <taxon>Metazoa</taxon>
        <taxon>Ecdysozoa</taxon>
        <taxon>Nematoda</taxon>
        <taxon>Chromadorea</taxon>
        <taxon>Rhabditida</taxon>
        <taxon>Spirurina</taxon>
        <taxon>Spiruromorpha</taxon>
        <taxon>Filarioidea</taxon>
        <taxon>Onchocercidae</taxon>
        <taxon>Brugia</taxon>
    </lineage>
</organism>
<feature type="transmembrane region" description="Helical" evidence="1">
    <location>
        <begin position="107"/>
        <end position="126"/>
    </location>
</feature>
<dbReference type="AlphaFoldDB" id="A0A1I9GE93"/>
<evidence type="ECO:0000256" key="2">
    <source>
        <dbReference type="SAM" id="MobiDB-lite"/>
    </source>
</evidence>
<comment type="subcellular location">
    <subcellularLocation>
        <location evidence="1">Membrane</location>
        <topology evidence="1">Multi-pass membrane protein</topology>
    </subcellularLocation>
</comment>
<sequence>MSLQASPSVRGGGGGSKGGKLKGTEKATVHSFNDLVPALKSILYDKSNVQLDKILSLTYGMMGLIAIYLAVGSLAQLVCNLIGFGYPAYASVKAIRTEQKDDDTQWLIYWTVFAFYSLIDFFAEAIMRVVPLYWIVKVIFLLYLSLPQTYGAQIIYEKYLDSLIATIEKSFNKK</sequence>
<gene>
    <name evidence="3" type="primary">Bm5516</name>
    <name evidence="3" type="ORF">BM_Bm5516</name>
</gene>
<name>A0A1I9GE93_BRUMA</name>
<keyword evidence="1" id="KW-0472">Membrane</keyword>
<dbReference type="GO" id="GO:0016020">
    <property type="term" value="C:membrane"/>
    <property type="evidence" value="ECO:0007669"/>
    <property type="project" value="UniProtKB-SubCell"/>
</dbReference>
<keyword evidence="1" id="KW-0812">Transmembrane</keyword>
<keyword evidence="1" id="KW-1133">Transmembrane helix</keyword>
<protein>
    <recommendedName>
        <fullName evidence="1">Receptor expression-enhancing protein</fullName>
    </recommendedName>
</protein>
<feature type="transmembrane region" description="Helical" evidence="1">
    <location>
        <begin position="65"/>
        <end position="86"/>
    </location>
</feature>
<dbReference type="Pfam" id="PF03134">
    <property type="entry name" value="TB2_DP1_HVA22"/>
    <property type="match status" value="1"/>
</dbReference>
<feature type="region of interest" description="Disordered" evidence="2">
    <location>
        <begin position="1"/>
        <end position="22"/>
    </location>
</feature>
<comment type="similarity">
    <text evidence="1">Belongs to the DP1 family.</text>
</comment>
<reference evidence="3" key="1">
    <citation type="journal article" date="2007" name="Science">
        <title>Draft genome of the filarial nematode parasite Brugia malayi.</title>
        <authorList>
            <person name="Ghedin E."/>
            <person name="Wang S."/>
            <person name="Spiro D."/>
            <person name="Caler E."/>
            <person name="Zhao Q."/>
            <person name="Crabtree J."/>
            <person name="Allen J.E."/>
            <person name="Delcher A.L."/>
            <person name="Guiliano D.B."/>
            <person name="Miranda-Saavedra D."/>
            <person name="Angiuoli S.V."/>
            <person name="Creasy T."/>
            <person name="Amedeo P."/>
            <person name="Haas B."/>
            <person name="El-Sayed N.M."/>
            <person name="Wortman J.R."/>
            <person name="Feldblyum T."/>
            <person name="Tallon L."/>
            <person name="Schatz M."/>
            <person name="Shumway M."/>
            <person name="Koo H."/>
            <person name="Salzberg S.L."/>
            <person name="Schobel S."/>
            <person name="Pertea M."/>
            <person name="Pop M."/>
            <person name="White O."/>
            <person name="Barton G.J."/>
            <person name="Carlow C.K."/>
            <person name="Crawford M.J."/>
            <person name="Daub J."/>
            <person name="Dimmic M.W."/>
            <person name="Estes C.F."/>
            <person name="Foster J.M."/>
            <person name="Ganatra M."/>
            <person name="Gregory W.F."/>
            <person name="Johnson N.M."/>
            <person name="Jin J."/>
            <person name="Komuniecki R."/>
            <person name="Korf I."/>
            <person name="Kumar S."/>
            <person name="Laney S."/>
            <person name="Li B.W."/>
            <person name="Li W."/>
            <person name="Lindblom T.H."/>
            <person name="Lustigman S."/>
            <person name="Ma D."/>
            <person name="Maina C.V."/>
            <person name="Martin D.M."/>
            <person name="McCarter J.P."/>
            <person name="McReynolds L."/>
            <person name="Mitreva M."/>
            <person name="Nutman T.B."/>
            <person name="Parkinson J."/>
            <person name="Peregrin-Alvarez J.M."/>
            <person name="Poole C."/>
            <person name="Ren Q."/>
            <person name="Saunders L."/>
            <person name="Sluder A.E."/>
            <person name="Smith K."/>
            <person name="Stanke M."/>
            <person name="Unnasch T.R."/>
            <person name="Ware J."/>
            <person name="Wei A.D."/>
            <person name="Weil G."/>
            <person name="Williams D.J."/>
            <person name="Zhang Y."/>
            <person name="Williams S.A."/>
            <person name="Fraser-Liggett C."/>
            <person name="Slatko B."/>
            <person name="Blaxter M.L."/>
            <person name="Scott A.L."/>
        </authorList>
    </citation>
    <scope>NUCLEOTIDE SEQUENCE</scope>
    <source>
        <strain evidence="3">FR3</strain>
    </source>
</reference>